<keyword evidence="4" id="KW-0862">Zinc</keyword>
<organism evidence="7 8">
    <name type="scientific">Apostasia shenzhenica</name>
    <dbReference type="NCBI Taxonomy" id="1088818"/>
    <lineage>
        <taxon>Eukaryota</taxon>
        <taxon>Viridiplantae</taxon>
        <taxon>Streptophyta</taxon>
        <taxon>Embryophyta</taxon>
        <taxon>Tracheophyta</taxon>
        <taxon>Spermatophyta</taxon>
        <taxon>Magnoliopsida</taxon>
        <taxon>Liliopsida</taxon>
        <taxon>Asparagales</taxon>
        <taxon>Orchidaceae</taxon>
        <taxon>Apostasioideae</taxon>
        <taxon>Apostasia</taxon>
    </lineage>
</organism>
<dbReference type="STRING" id="1088818.A0A2I0ALZ7"/>
<accession>A0A2I0ALZ7</accession>
<evidence type="ECO:0000313" key="8">
    <source>
        <dbReference type="Proteomes" id="UP000236161"/>
    </source>
</evidence>
<evidence type="ECO:0000256" key="1">
    <source>
        <dbReference type="ARBA" id="ARBA00004123"/>
    </source>
</evidence>
<keyword evidence="7" id="KW-0808">Transferase</keyword>
<dbReference type="PROSITE" id="PS50064">
    <property type="entry name" value="ZF_PARP_2"/>
    <property type="match status" value="1"/>
</dbReference>
<dbReference type="AlphaFoldDB" id="A0A2I0ALZ7"/>
<dbReference type="GO" id="GO:0003677">
    <property type="term" value="F:DNA binding"/>
    <property type="evidence" value="ECO:0007669"/>
    <property type="project" value="InterPro"/>
</dbReference>
<dbReference type="Gene3D" id="3.30.1740.10">
    <property type="entry name" value="Zinc finger, PARP-type"/>
    <property type="match status" value="1"/>
</dbReference>
<proteinExistence type="predicted"/>
<dbReference type="Proteomes" id="UP000236161">
    <property type="component" value="Unassembled WGS sequence"/>
</dbReference>
<name>A0A2I0ALZ7_9ASPA</name>
<evidence type="ECO:0000259" key="6">
    <source>
        <dbReference type="PROSITE" id="PS50064"/>
    </source>
</evidence>
<dbReference type="OrthoDB" id="2017365at2759"/>
<keyword evidence="5" id="KW-0539">Nucleus</keyword>
<dbReference type="SUPFAM" id="SSF57716">
    <property type="entry name" value="Glucocorticoid receptor-like (DNA-binding domain)"/>
    <property type="match status" value="1"/>
</dbReference>
<evidence type="ECO:0000256" key="2">
    <source>
        <dbReference type="ARBA" id="ARBA00022723"/>
    </source>
</evidence>
<dbReference type="Pfam" id="PF00645">
    <property type="entry name" value="zf-PARP"/>
    <property type="match status" value="1"/>
</dbReference>
<keyword evidence="7" id="KW-0328">Glycosyltransferase</keyword>
<dbReference type="InterPro" id="IPR001510">
    <property type="entry name" value="Znf_PARP"/>
</dbReference>
<evidence type="ECO:0000313" key="7">
    <source>
        <dbReference type="EMBL" id="PKA56486.1"/>
    </source>
</evidence>
<reference evidence="7 8" key="1">
    <citation type="journal article" date="2017" name="Nature">
        <title>The Apostasia genome and the evolution of orchids.</title>
        <authorList>
            <person name="Zhang G.Q."/>
            <person name="Liu K.W."/>
            <person name="Li Z."/>
            <person name="Lohaus R."/>
            <person name="Hsiao Y.Y."/>
            <person name="Niu S.C."/>
            <person name="Wang J.Y."/>
            <person name="Lin Y.C."/>
            <person name="Xu Q."/>
            <person name="Chen L.J."/>
            <person name="Yoshida K."/>
            <person name="Fujiwara S."/>
            <person name="Wang Z.W."/>
            <person name="Zhang Y.Q."/>
            <person name="Mitsuda N."/>
            <person name="Wang M."/>
            <person name="Liu G.H."/>
            <person name="Pecoraro L."/>
            <person name="Huang H.X."/>
            <person name="Xiao X.J."/>
            <person name="Lin M."/>
            <person name="Wu X.Y."/>
            <person name="Wu W.L."/>
            <person name="Chen Y.Y."/>
            <person name="Chang S.B."/>
            <person name="Sakamoto S."/>
            <person name="Ohme-Takagi M."/>
            <person name="Yagi M."/>
            <person name="Zeng S.J."/>
            <person name="Shen C.Y."/>
            <person name="Yeh C.M."/>
            <person name="Luo Y.B."/>
            <person name="Tsai W.C."/>
            <person name="Van de Peer Y."/>
            <person name="Liu Z.J."/>
        </authorList>
    </citation>
    <scope>NUCLEOTIDE SEQUENCE [LARGE SCALE GENOMIC DNA]</scope>
    <source>
        <strain evidence="8">cv. Shenzhen</strain>
        <tissue evidence="7">Stem</tissue>
    </source>
</reference>
<dbReference type="EC" id="2.4.2.30" evidence="7"/>
<protein>
    <submittedName>
        <fullName evidence="7">Poly [ADP-ribose] polymerase 1</fullName>
        <ecNumber evidence="7">2.4.2.30</ecNumber>
    </submittedName>
</protein>
<keyword evidence="8" id="KW-1185">Reference proteome</keyword>
<gene>
    <name evidence="7" type="primary">PARP1</name>
    <name evidence="7" type="ORF">AXF42_Ash015259</name>
</gene>
<dbReference type="GO" id="GO:0003950">
    <property type="term" value="F:NAD+ poly-ADP-ribosyltransferase activity"/>
    <property type="evidence" value="ECO:0007669"/>
    <property type="project" value="UniProtKB-EC"/>
</dbReference>
<dbReference type="GO" id="GO:0005634">
    <property type="term" value="C:nucleus"/>
    <property type="evidence" value="ECO:0007669"/>
    <property type="project" value="UniProtKB-SubCell"/>
</dbReference>
<dbReference type="InterPro" id="IPR036957">
    <property type="entry name" value="Znf_PARP_sf"/>
</dbReference>
<dbReference type="EMBL" id="KZ451971">
    <property type="protein sequence ID" value="PKA56486.1"/>
    <property type="molecule type" value="Genomic_DNA"/>
</dbReference>
<sequence length="70" mass="7541">MACPTPPKPWKAEYAKSGRSSCKTCKSAIAKDQLRLGKMVVATQFDGFMPVGLLSRTVLSSSSLDNTHLP</sequence>
<evidence type="ECO:0000256" key="5">
    <source>
        <dbReference type="ARBA" id="ARBA00023242"/>
    </source>
</evidence>
<feature type="domain" description="PARP-type" evidence="6">
    <location>
        <begin position="10"/>
        <end position="50"/>
    </location>
</feature>
<dbReference type="SMART" id="SM01336">
    <property type="entry name" value="zf-PARP"/>
    <property type="match status" value="1"/>
</dbReference>
<dbReference type="GO" id="GO:0008270">
    <property type="term" value="F:zinc ion binding"/>
    <property type="evidence" value="ECO:0007669"/>
    <property type="project" value="UniProtKB-KW"/>
</dbReference>
<keyword evidence="3" id="KW-0863">Zinc-finger</keyword>
<evidence type="ECO:0000256" key="3">
    <source>
        <dbReference type="ARBA" id="ARBA00022771"/>
    </source>
</evidence>
<evidence type="ECO:0000256" key="4">
    <source>
        <dbReference type="ARBA" id="ARBA00022833"/>
    </source>
</evidence>
<comment type="subcellular location">
    <subcellularLocation>
        <location evidence="1">Nucleus</location>
    </subcellularLocation>
</comment>
<keyword evidence="2" id="KW-0479">Metal-binding</keyword>